<dbReference type="KEGG" id="cmos:111438481"/>
<accession>A0A6J1EW93</accession>
<dbReference type="Proteomes" id="UP000504609">
    <property type="component" value="Unplaced"/>
</dbReference>
<dbReference type="FunFam" id="1.10.600.10:FF:000007">
    <property type="entry name" value="Isoprene synthase, chloroplastic"/>
    <property type="match status" value="1"/>
</dbReference>
<evidence type="ECO:0000256" key="1">
    <source>
        <dbReference type="ARBA" id="ARBA00001946"/>
    </source>
</evidence>
<organism evidence="7 8">
    <name type="scientific">Cucurbita moschata</name>
    <name type="common">Winter crookneck squash</name>
    <name type="synonym">Cucurbita pepo var. moschata</name>
    <dbReference type="NCBI Taxonomy" id="3662"/>
    <lineage>
        <taxon>Eukaryota</taxon>
        <taxon>Viridiplantae</taxon>
        <taxon>Streptophyta</taxon>
        <taxon>Embryophyta</taxon>
        <taxon>Tracheophyta</taxon>
        <taxon>Spermatophyta</taxon>
        <taxon>Magnoliopsida</taxon>
        <taxon>eudicotyledons</taxon>
        <taxon>Gunneridae</taxon>
        <taxon>Pentapetalae</taxon>
        <taxon>rosids</taxon>
        <taxon>fabids</taxon>
        <taxon>Cucurbitales</taxon>
        <taxon>Cucurbitaceae</taxon>
        <taxon>Cucurbiteae</taxon>
        <taxon>Cucurbita</taxon>
    </lineage>
</organism>
<dbReference type="SUPFAM" id="SSF48576">
    <property type="entry name" value="Terpenoid synthases"/>
    <property type="match status" value="1"/>
</dbReference>
<keyword evidence="2" id="KW-0479">Metal-binding</keyword>
<dbReference type="InterPro" id="IPR008949">
    <property type="entry name" value="Isoprenoid_synthase_dom_sf"/>
</dbReference>
<dbReference type="AlphaFoldDB" id="A0A6J1EW93"/>
<dbReference type="InterPro" id="IPR036965">
    <property type="entry name" value="Terpene_synth_N_sf"/>
</dbReference>
<dbReference type="Pfam" id="PF01397">
    <property type="entry name" value="Terpene_synth"/>
    <property type="match status" value="1"/>
</dbReference>
<evidence type="ECO:0000256" key="2">
    <source>
        <dbReference type="ARBA" id="ARBA00022723"/>
    </source>
</evidence>
<dbReference type="GO" id="GO:0000287">
    <property type="term" value="F:magnesium ion binding"/>
    <property type="evidence" value="ECO:0007669"/>
    <property type="project" value="InterPro"/>
</dbReference>
<dbReference type="Gene3D" id="1.10.600.10">
    <property type="entry name" value="Farnesyl Diphosphate Synthase"/>
    <property type="match status" value="1"/>
</dbReference>
<dbReference type="InterPro" id="IPR005630">
    <property type="entry name" value="Terpene_synthase_metal-bd"/>
</dbReference>
<dbReference type="Pfam" id="PF03936">
    <property type="entry name" value="Terpene_synth_C"/>
    <property type="match status" value="1"/>
</dbReference>
<dbReference type="SFLD" id="SFLDS00005">
    <property type="entry name" value="Isoprenoid_Synthase_Type_I"/>
    <property type="match status" value="1"/>
</dbReference>
<dbReference type="Gene3D" id="1.50.10.130">
    <property type="entry name" value="Terpene synthase, N-terminal domain"/>
    <property type="match status" value="1"/>
</dbReference>
<dbReference type="InterPro" id="IPR034741">
    <property type="entry name" value="Terpene_cyclase-like_1_C"/>
</dbReference>
<proteinExistence type="predicted"/>
<reference evidence="8" key="1">
    <citation type="submission" date="2025-08" db="UniProtKB">
        <authorList>
            <consortium name="RefSeq"/>
        </authorList>
    </citation>
    <scope>IDENTIFICATION</scope>
    <source>
        <tissue evidence="8">Young leaves</tissue>
    </source>
</reference>
<evidence type="ECO:0000256" key="3">
    <source>
        <dbReference type="ARBA" id="ARBA00022842"/>
    </source>
</evidence>
<feature type="domain" description="Terpene synthase metal-binding" evidence="6">
    <location>
        <begin position="266"/>
        <end position="505"/>
    </location>
</feature>
<dbReference type="InterPro" id="IPR008930">
    <property type="entry name" value="Terpenoid_cyclase/PrenylTrfase"/>
</dbReference>
<dbReference type="GO" id="GO:0010333">
    <property type="term" value="F:terpene synthase activity"/>
    <property type="evidence" value="ECO:0007669"/>
    <property type="project" value="InterPro"/>
</dbReference>
<dbReference type="PANTHER" id="PTHR31225">
    <property type="entry name" value="OS04G0344100 PROTEIN-RELATED"/>
    <property type="match status" value="1"/>
</dbReference>
<dbReference type="InterPro" id="IPR044814">
    <property type="entry name" value="Terpene_cyclase_plant_C1"/>
</dbReference>
<dbReference type="InterPro" id="IPR001906">
    <property type="entry name" value="Terpene_synth_N"/>
</dbReference>
<dbReference type="CDD" id="cd00684">
    <property type="entry name" value="Terpene_cyclase_plant_C1"/>
    <property type="match status" value="1"/>
</dbReference>
<dbReference type="GO" id="GO:0016102">
    <property type="term" value="P:diterpenoid biosynthetic process"/>
    <property type="evidence" value="ECO:0007669"/>
    <property type="project" value="InterPro"/>
</dbReference>
<keyword evidence="4" id="KW-0456">Lyase</keyword>
<protein>
    <submittedName>
        <fullName evidence="8">(+)-gamma-cadinene synthase-like</fullName>
    </submittedName>
</protein>
<keyword evidence="7" id="KW-1185">Reference proteome</keyword>
<dbReference type="SFLD" id="SFLDG01019">
    <property type="entry name" value="Terpene_Cyclase_Like_1_C_Termi"/>
    <property type="match status" value="1"/>
</dbReference>
<evidence type="ECO:0000256" key="4">
    <source>
        <dbReference type="ARBA" id="ARBA00023239"/>
    </source>
</evidence>
<sequence length="562" mass="65405">MSYQISLVSASTIKSSNTFKGKRPVAKYHPSIWKDHFLSLTSDTLSIDVEMEEQAKRLKVEVKKMLMISNRNLLEKLSLVDSIQRLGVSYHFENEIDQVLEKIYANYRDFTSIDGDEDLPTVSLLFRLLRQQGYKIPCDIFTKFVESNGKFKESLAKDARGILNLYEAAHMRVHGEDILEEALDFSVKYLRDVRTNSNPKYADEVQSALKWSLRKTLPRLKAREYITMYQEDPSHSQTLLAFSKLDFSILQKLHQRELKELTRWWKDLEVPTNFPFARDRIVESYFWTLGAYFEPHFSVGRKILTKVIALSSILDDIYDAYGTFEELQVFTTAIQRWDRSMVNELPKYMKHFYIAMLDVFEEISKEIGKDESSLHVRTAREGIKKLAQSYFEEAKWLNKKYKPNFNEYMELALCSTGYTFIISISFLGMGDIVTNEVLEWLSRRPKIVKASAVICRLMDDVVSHKFEQEREHVTSAVECYMEQYGCSEEEACVELHKQVVDAWKDINEACLYPIDVPMRILMRVVNLSRVINVLYLDEDGYTNGSGRTKLLIESLLVNSIPC</sequence>
<gene>
    <name evidence="8" type="primary">LOC111438481</name>
</gene>
<keyword evidence="3" id="KW-0460">Magnesium</keyword>
<feature type="domain" description="Terpene synthase N-terminal" evidence="5">
    <location>
        <begin position="32"/>
        <end position="209"/>
    </location>
</feature>
<evidence type="ECO:0000259" key="5">
    <source>
        <dbReference type="Pfam" id="PF01397"/>
    </source>
</evidence>
<dbReference type="PANTHER" id="PTHR31225:SF221">
    <property type="entry name" value="(-)-GERMACRENE D SYNTHASE"/>
    <property type="match status" value="1"/>
</dbReference>
<evidence type="ECO:0000259" key="6">
    <source>
        <dbReference type="Pfam" id="PF03936"/>
    </source>
</evidence>
<dbReference type="SUPFAM" id="SSF48239">
    <property type="entry name" value="Terpenoid cyclases/Protein prenyltransferases"/>
    <property type="match status" value="1"/>
</dbReference>
<evidence type="ECO:0000313" key="8">
    <source>
        <dbReference type="RefSeq" id="XP_022932164.1"/>
    </source>
</evidence>
<dbReference type="GeneID" id="111438481"/>
<comment type="cofactor">
    <cofactor evidence="1">
        <name>Mg(2+)</name>
        <dbReference type="ChEBI" id="CHEBI:18420"/>
    </cofactor>
</comment>
<name>A0A6J1EW93_CUCMO</name>
<evidence type="ECO:0000313" key="7">
    <source>
        <dbReference type="Proteomes" id="UP000504609"/>
    </source>
</evidence>
<dbReference type="RefSeq" id="XP_022932164.1">
    <property type="nucleotide sequence ID" value="XM_023076396.1"/>
</dbReference>
<dbReference type="FunFam" id="1.50.10.130:FF:000001">
    <property type="entry name" value="Isoprene synthase, chloroplastic"/>
    <property type="match status" value="1"/>
</dbReference>
<dbReference type="InterPro" id="IPR050148">
    <property type="entry name" value="Terpene_synthase-like"/>
</dbReference>